<dbReference type="SMART" id="SM00464">
    <property type="entry name" value="LON"/>
    <property type="match status" value="1"/>
</dbReference>
<dbReference type="RefSeq" id="WP_109921434.1">
    <property type="nucleotide sequence ID" value="NZ_QGLF01000003.1"/>
</dbReference>
<dbReference type="Pfam" id="PF02190">
    <property type="entry name" value="LON_substr_bdg"/>
    <property type="match status" value="1"/>
</dbReference>
<dbReference type="PANTHER" id="PTHR46732">
    <property type="entry name" value="ATP-DEPENDENT PROTEASE LA (LON) DOMAIN PROTEIN"/>
    <property type="match status" value="1"/>
</dbReference>
<dbReference type="OrthoDB" id="9806457at2"/>
<evidence type="ECO:0000313" key="3">
    <source>
        <dbReference type="Proteomes" id="UP000246077"/>
    </source>
</evidence>
<dbReference type="Proteomes" id="UP000246077">
    <property type="component" value="Unassembled WGS sequence"/>
</dbReference>
<dbReference type="PROSITE" id="PS51787">
    <property type="entry name" value="LON_N"/>
    <property type="match status" value="1"/>
</dbReference>
<gene>
    <name evidence="2" type="ORF">DKG75_12420</name>
</gene>
<name>A0A317E3L5_9PROT</name>
<protein>
    <submittedName>
        <fullName evidence="2">Peptidase S16</fullName>
    </submittedName>
</protein>
<organism evidence="2 3">
    <name type="scientific">Zavarzinia compransoris</name>
    <dbReference type="NCBI Taxonomy" id="1264899"/>
    <lineage>
        <taxon>Bacteria</taxon>
        <taxon>Pseudomonadati</taxon>
        <taxon>Pseudomonadota</taxon>
        <taxon>Alphaproteobacteria</taxon>
        <taxon>Rhodospirillales</taxon>
        <taxon>Zavarziniaceae</taxon>
        <taxon>Zavarzinia</taxon>
    </lineage>
</organism>
<dbReference type="AlphaFoldDB" id="A0A317E3L5"/>
<dbReference type="InterPro" id="IPR046336">
    <property type="entry name" value="Lon_prtase_N_sf"/>
</dbReference>
<comment type="caution">
    <text evidence="2">The sequence shown here is derived from an EMBL/GenBank/DDBJ whole genome shotgun (WGS) entry which is preliminary data.</text>
</comment>
<dbReference type="SUPFAM" id="SSF88697">
    <property type="entry name" value="PUA domain-like"/>
    <property type="match status" value="1"/>
</dbReference>
<evidence type="ECO:0000313" key="2">
    <source>
        <dbReference type="EMBL" id="PWR20790.1"/>
    </source>
</evidence>
<keyword evidence="3" id="KW-1185">Reference proteome</keyword>
<dbReference type="Gene3D" id="2.30.130.40">
    <property type="entry name" value="LON domain-like"/>
    <property type="match status" value="1"/>
</dbReference>
<feature type="domain" description="Lon N-terminal" evidence="1">
    <location>
        <begin position="17"/>
        <end position="210"/>
    </location>
</feature>
<accession>A0A317E3L5</accession>
<dbReference type="PANTHER" id="PTHR46732:SF8">
    <property type="entry name" value="ATP-DEPENDENT PROTEASE LA (LON) DOMAIN PROTEIN"/>
    <property type="match status" value="1"/>
</dbReference>
<proteinExistence type="predicted"/>
<dbReference type="InterPro" id="IPR015947">
    <property type="entry name" value="PUA-like_sf"/>
</dbReference>
<sequence length="222" mass="24031">MSASAGLIGFDELPSILPVFPLSGALLLPRGRLPLNIFEPRYLAMVRDAMAGHRLIGMVQPLDSHSREAEPAIFQVGCAGKITAFSETGDGRFMITLTGIGRFRIATELARVTPYRQVVADFAAYAADFDPPPEPSGFERSRLYPVLRSYLELHGLNADWQAIERAPAEPLVNALAMICPFSPAEKQALLEAEDLSARADAMITLLGMAVAARPGEPETPLQ</sequence>
<dbReference type="EMBL" id="QGLF01000003">
    <property type="protein sequence ID" value="PWR20790.1"/>
    <property type="molecule type" value="Genomic_DNA"/>
</dbReference>
<reference evidence="3" key="1">
    <citation type="submission" date="2018-05" db="EMBL/GenBank/DDBJ databases">
        <title>Zavarzinia sp. HR-AS.</title>
        <authorList>
            <person name="Lee Y."/>
            <person name="Jeon C.O."/>
        </authorList>
    </citation>
    <scope>NUCLEOTIDE SEQUENCE [LARGE SCALE GENOMIC DNA]</scope>
    <source>
        <strain evidence="3">DSM 1231</strain>
    </source>
</reference>
<dbReference type="InterPro" id="IPR003111">
    <property type="entry name" value="Lon_prtase_N"/>
</dbReference>
<evidence type="ECO:0000259" key="1">
    <source>
        <dbReference type="PROSITE" id="PS51787"/>
    </source>
</evidence>